<dbReference type="SMART" id="SM00470">
    <property type="entry name" value="ParB"/>
    <property type="match status" value="1"/>
</dbReference>
<dbReference type="GO" id="GO:0045881">
    <property type="term" value="P:positive regulation of sporulation resulting in formation of a cellular spore"/>
    <property type="evidence" value="ECO:0007669"/>
    <property type="project" value="TreeGrafter"/>
</dbReference>
<comment type="similarity">
    <text evidence="1">Belongs to the ParB family.</text>
</comment>
<dbReference type="InterPro" id="IPR004437">
    <property type="entry name" value="ParB/RepB/Spo0J"/>
</dbReference>
<dbReference type="SUPFAM" id="SSF110849">
    <property type="entry name" value="ParB/Sulfiredoxin"/>
    <property type="match status" value="1"/>
</dbReference>
<name>A0A0G1K0R6_9BACT</name>
<dbReference type="Pfam" id="PF02195">
    <property type="entry name" value="ParB_N"/>
    <property type="match status" value="1"/>
</dbReference>
<dbReference type="InterPro" id="IPR050336">
    <property type="entry name" value="Chromosome_partition/occlusion"/>
</dbReference>
<dbReference type="InterPro" id="IPR057240">
    <property type="entry name" value="ParB_dimer_C"/>
</dbReference>
<dbReference type="GO" id="GO:0007059">
    <property type="term" value="P:chromosome segregation"/>
    <property type="evidence" value="ECO:0007669"/>
    <property type="project" value="UniProtKB-KW"/>
</dbReference>
<proteinExistence type="inferred from homology"/>
<evidence type="ECO:0000256" key="3">
    <source>
        <dbReference type="ARBA" id="ARBA00023125"/>
    </source>
</evidence>
<dbReference type="Proteomes" id="UP000034889">
    <property type="component" value="Unassembled WGS sequence"/>
</dbReference>
<evidence type="ECO:0000256" key="2">
    <source>
        <dbReference type="ARBA" id="ARBA00022829"/>
    </source>
</evidence>
<sequence length="301" mass="33555">MTKLSGLGRGLESLIPRTIPVKPETAILGDAPKTKESIFLIEIDRVKENPYQPRRDFNKEELQSLADSIREYGILQPLIVTKTEEETASGIKVSYELVAGERRLKAAKMIGLNFIPAVIRQKTEGKQKLELALIENIQRADLNAVEKARGYQRLQKEFGLTQKEIALKIGQSRELVANAVRLLGLPVEIQRAIESGKISEGHGRAILAIDDDNQKLAILNEIILKNLSVRAAESLGRQVMGVVKKVKENALDPESKALESRLEEFFGTRVKLAKTGNRGKILIEFYSPEELNAILDKILKS</sequence>
<evidence type="ECO:0000256" key="1">
    <source>
        <dbReference type="ARBA" id="ARBA00006295"/>
    </source>
</evidence>
<dbReference type="Pfam" id="PF17762">
    <property type="entry name" value="HTH_ParB"/>
    <property type="match status" value="1"/>
</dbReference>
<gene>
    <name evidence="5" type="ORF">UW74_C0047G0012</name>
</gene>
<dbReference type="PATRIC" id="fig|1618657.3.peg.497"/>
<organism evidence="5 6">
    <name type="scientific">Candidatus Giovannonibacteria bacterium GW2011_GWC2_44_8</name>
    <dbReference type="NCBI Taxonomy" id="1618657"/>
    <lineage>
        <taxon>Bacteria</taxon>
        <taxon>Candidatus Giovannoniibacteriota</taxon>
    </lineage>
</organism>
<keyword evidence="2" id="KW-0159">Chromosome partition</keyword>
<evidence type="ECO:0000313" key="6">
    <source>
        <dbReference type="Proteomes" id="UP000034889"/>
    </source>
</evidence>
<dbReference type="InterPro" id="IPR041468">
    <property type="entry name" value="HTH_ParB/Spo0J"/>
</dbReference>
<evidence type="ECO:0000259" key="4">
    <source>
        <dbReference type="SMART" id="SM00470"/>
    </source>
</evidence>
<dbReference type="Gene3D" id="1.10.10.2830">
    <property type="match status" value="1"/>
</dbReference>
<dbReference type="Pfam" id="PF23552">
    <property type="entry name" value="ParB_C"/>
    <property type="match status" value="1"/>
</dbReference>
<dbReference type="SUPFAM" id="SSF109709">
    <property type="entry name" value="KorB DNA-binding domain-like"/>
    <property type="match status" value="1"/>
</dbReference>
<dbReference type="GO" id="GO:0003677">
    <property type="term" value="F:DNA binding"/>
    <property type="evidence" value="ECO:0007669"/>
    <property type="project" value="UniProtKB-KW"/>
</dbReference>
<dbReference type="InterPro" id="IPR003115">
    <property type="entry name" value="ParB_N"/>
</dbReference>
<dbReference type="EMBL" id="LCJM01000047">
    <property type="protein sequence ID" value="KKT77200.1"/>
    <property type="molecule type" value="Genomic_DNA"/>
</dbReference>
<dbReference type="AlphaFoldDB" id="A0A0G1K0R6"/>
<reference evidence="5 6" key="1">
    <citation type="journal article" date="2015" name="Nature">
        <title>rRNA introns, odd ribosomes, and small enigmatic genomes across a large radiation of phyla.</title>
        <authorList>
            <person name="Brown C.T."/>
            <person name="Hug L.A."/>
            <person name="Thomas B.C."/>
            <person name="Sharon I."/>
            <person name="Castelle C.J."/>
            <person name="Singh A."/>
            <person name="Wilkins M.J."/>
            <person name="Williams K.H."/>
            <person name="Banfield J.F."/>
        </authorList>
    </citation>
    <scope>NUCLEOTIDE SEQUENCE [LARGE SCALE GENOMIC DNA]</scope>
</reference>
<comment type="caution">
    <text evidence="5">The sequence shown here is derived from an EMBL/GenBank/DDBJ whole genome shotgun (WGS) entry which is preliminary data.</text>
</comment>
<dbReference type="FunFam" id="3.90.1530.30:FF:000001">
    <property type="entry name" value="Chromosome partitioning protein ParB"/>
    <property type="match status" value="1"/>
</dbReference>
<dbReference type="InterPro" id="IPR036086">
    <property type="entry name" value="ParB/Sulfiredoxin_sf"/>
</dbReference>
<evidence type="ECO:0000313" key="5">
    <source>
        <dbReference type="EMBL" id="KKT77200.1"/>
    </source>
</evidence>
<dbReference type="CDD" id="cd16393">
    <property type="entry name" value="SPO0J_N"/>
    <property type="match status" value="1"/>
</dbReference>
<dbReference type="Gene3D" id="3.90.1530.30">
    <property type="match status" value="1"/>
</dbReference>
<dbReference type="GO" id="GO:0005694">
    <property type="term" value="C:chromosome"/>
    <property type="evidence" value="ECO:0007669"/>
    <property type="project" value="TreeGrafter"/>
</dbReference>
<accession>A0A0G1K0R6</accession>
<dbReference type="PANTHER" id="PTHR33375">
    <property type="entry name" value="CHROMOSOME-PARTITIONING PROTEIN PARB-RELATED"/>
    <property type="match status" value="1"/>
</dbReference>
<keyword evidence="3" id="KW-0238">DNA-binding</keyword>
<dbReference type="PANTHER" id="PTHR33375:SF1">
    <property type="entry name" value="CHROMOSOME-PARTITIONING PROTEIN PARB-RELATED"/>
    <property type="match status" value="1"/>
</dbReference>
<protein>
    <submittedName>
        <fullName evidence="5">ParB-like protein partition protein</fullName>
    </submittedName>
</protein>
<dbReference type="FunFam" id="1.10.10.2830:FF:000001">
    <property type="entry name" value="Chromosome partitioning protein ParB"/>
    <property type="match status" value="1"/>
</dbReference>
<feature type="domain" description="ParB-like N-terminal" evidence="4">
    <location>
        <begin position="39"/>
        <end position="137"/>
    </location>
</feature>
<dbReference type="NCBIfam" id="TIGR00180">
    <property type="entry name" value="parB_part"/>
    <property type="match status" value="1"/>
</dbReference>